<accession>A0A7W5UIS0</accession>
<organism evidence="3 4">
    <name type="scientific">Alloprevotella rava</name>
    <dbReference type="NCBI Taxonomy" id="671218"/>
    <lineage>
        <taxon>Bacteria</taxon>
        <taxon>Pseudomonadati</taxon>
        <taxon>Bacteroidota</taxon>
        <taxon>Bacteroidia</taxon>
        <taxon>Bacteroidales</taxon>
        <taxon>Prevotellaceae</taxon>
        <taxon>Alloprevotella</taxon>
    </lineage>
</organism>
<dbReference type="Pfam" id="PF19580">
    <property type="entry name" value="Exo_endo_phos_3"/>
    <property type="match status" value="1"/>
</dbReference>
<feature type="chain" id="PRO_5030902392" description="Endonuclease/exonuclease/phosphatase domain-containing protein" evidence="1">
    <location>
        <begin position="21"/>
        <end position="344"/>
    </location>
</feature>
<evidence type="ECO:0000256" key="1">
    <source>
        <dbReference type="SAM" id="SignalP"/>
    </source>
</evidence>
<evidence type="ECO:0000313" key="4">
    <source>
        <dbReference type="Proteomes" id="UP000541425"/>
    </source>
</evidence>
<reference evidence="3 4" key="1">
    <citation type="submission" date="2020-08" db="EMBL/GenBank/DDBJ databases">
        <title>Genomic Encyclopedia of Type Strains, Phase IV (KMG-IV): sequencing the most valuable type-strain genomes for metagenomic binning, comparative biology and taxonomic classification.</title>
        <authorList>
            <person name="Goeker M."/>
        </authorList>
    </citation>
    <scope>NUCLEOTIDE SEQUENCE [LARGE SCALE GENOMIC DNA]</scope>
    <source>
        <strain evidence="3 4">DSM 22548</strain>
    </source>
</reference>
<dbReference type="GO" id="GO:0003824">
    <property type="term" value="F:catalytic activity"/>
    <property type="evidence" value="ECO:0007669"/>
    <property type="project" value="InterPro"/>
</dbReference>
<feature type="domain" description="Endonuclease/exonuclease/phosphatase" evidence="2">
    <location>
        <begin position="28"/>
        <end position="339"/>
    </location>
</feature>
<dbReference type="PANTHER" id="PTHR42834">
    <property type="entry name" value="ENDONUCLEASE/EXONUCLEASE/PHOSPHATASE FAMILY PROTEIN (AFU_ORTHOLOGUE AFUA_3G09210)"/>
    <property type="match status" value="1"/>
</dbReference>
<dbReference type="Proteomes" id="UP000541425">
    <property type="component" value="Unassembled WGS sequence"/>
</dbReference>
<comment type="caution">
    <text evidence="3">The sequence shown here is derived from an EMBL/GenBank/DDBJ whole genome shotgun (WGS) entry which is preliminary data.</text>
</comment>
<dbReference type="PANTHER" id="PTHR42834:SF1">
    <property type="entry name" value="ENDONUCLEASE_EXONUCLEASE_PHOSPHATASE FAMILY PROTEIN (AFU_ORTHOLOGUE AFUA_3G09210)"/>
    <property type="match status" value="1"/>
</dbReference>
<dbReference type="InterPro" id="IPR005135">
    <property type="entry name" value="Endo/exonuclease/phosphatase"/>
</dbReference>
<evidence type="ECO:0000259" key="2">
    <source>
        <dbReference type="Pfam" id="PF19580"/>
    </source>
</evidence>
<feature type="signal peptide" evidence="1">
    <location>
        <begin position="1"/>
        <end position="20"/>
    </location>
</feature>
<dbReference type="EMBL" id="JACICA010000002">
    <property type="protein sequence ID" value="MBB3702163.1"/>
    <property type="molecule type" value="Genomic_DNA"/>
</dbReference>
<dbReference type="Gene3D" id="3.60.10.10">
    <property type="entry name" value="Endonuclease/exonuclease/phosphatase"/>
    <property type="match status" value="1"/>
</dbReference>
<dbReference type="RefSeq" id="WP_183694741.1">
    <property type="nucleotide sequence ID" value="NZ_JACICA010000002.1"/>
</dbReference>
<gene>
    <name evidence="3" type="ORF">FHS60_000616</name>
</gene>
<dbReference type="SUPFAM" id="SSF56219">
    <property type="entry name" value="DNase I-like"/>
    <property type="match status" value="1"/>
</dbReference>
<name>A0A7W5UIS0_9BACT</name>
<evidence type="ECO:0000313" key="3">
    <source>
        <dbReference type="EMBL" id="MBB3702163.1"/>
    </source>
</evidence>
<protein>
    <recommendedName>
        <fullName evidence="2">Endonuclease/exonuclease/phosphatase domain-containing protein</fullName>
    </recommendedName>
</protein>
<sequence length="344" mass="38491">MTRKILFILLALFTATSITAQKRYGIYSVAFYNLENLFDTEDDPNNPGDNDFLPTGPYQWTPEKYQQKLHNIAKVIGEMAREHCPGGPALIGVAEVENTRVLEDLCNTDPVKAMGLKVVHYDSPDHRGIDTGLLYNPRLFRLTGSNAHHTMREGRVSHTRDILEVDGILAGEPVSILVGHWPSKYGGAAVSVPLRANAARQMLAIADSIRKANPMAKVIAVGDLNDNPDDKSCAEVFGAKRTQKETPTDGYFNATWPLFDKGIGTLCYQDVWGLYDQQIISGNFIGKDYSSLKFWKAQVFNPSYMITPTGKKKGYPLRSFDGTRWQNGFADHFPTITYYMKELK</sequence>
<dbReference type="InterPro" id="IPR036691">
    <property type="entry name" value="Endo/exonu/phosph_ase_sf"/>
</dbReference>
<keyword evidence="1" id="KW-0732">Signal</keyword>
<dbReference type="AlphaFoldDB" id="A0A7W5UIS0"/>
<proteinExistence type="predicted"/>